<protein>
    <submittedName>
        <fullName evidence="3">Uncharacterized protein</fullName>
    </submittedName>
</protein>
<feature type="compositionally biased region" description="Polar residues" evidence="1">
    <location>
        <begin position="190"/>
        <end position="199"/>
    </location>
</feature>
<keyword evidence="2" id="KW-1133">Transmembrane helix</keyword>
<dbReference type="EMBL" id="JBBJCI010000040">
    <property type="protein sequence ID" value="KAK7249653.1"/>
    <property type="molecule type" value="Genomic_DNA"/>
</dbReference>
<reference evidence="3 4" key="1">
    <citation type="submission" date="2024-03" db="EMBL/GenBank/DDBJ databases">
        <title>Aureococcus anophagefferens CCMP1851 and Kratosvirus quantuckense: Draft genome of a second virus-susceptible host strain in the model system.</title>
        <authorList>
            <person name="Chase E."/>
            <person name="Truchon A.R."/>
            <person name="Schepens W."/>
            <person name="Wilhelm S.W."/>
        </authorList>
    </citation>
    <scope>NUCLEOTIDE SEQUENCE [LARGE SCALE GENOMIC DNA]</scope>
    <source>
        <strain evidence="3 4">CCMP1851</strain>
    </source>
</reference>
<evidence type="ECO:0000256" key="1">
    <source>
        <dbReference type="SAM" id="MobiDB-lite"/>
    </source>
</evidence>
<keyword evidence="4" id="KW-1185">Reference proteome</keyword>
<evidence type="ECO:0000256" key="2">
    <source>
        <dbReference type="SAM" id="Phobius"/>
    </source>
</evidence>
<comment type="caution">
    <text evidence="3">The sequence shown here is derived from an EMBL/GenBank/DDBJ whole genome shotgun (WGS) entry which is preliminary data.</text>
</comment>
<feature type="transmembrane region" description="Helical" evidence="2">
    <location>
        <begin position="21"/>
        <end position="40"/>
    </location>
</feature>
<name>A0ABR1G8Z7_AURAN</name>
<feature type="region of interest" description="Disordered" evidence="1">
    <location>
        <begin position="167"/>
        <end position="199"/>
    </location>
</feature>
<keyword evidence="2" id="KW-0812">Transmembrane</keyword>
<evidence type="ECO:0000313" key="3">
    <source>
        <dbReference type="EMBL" id="KAK7249653.1"/>
    </source>
</evidence>
<dbReference type="Proteomes" id="UP001363151">
    <property type="component" value="Unassembled WGS sequence"/>
</dbReference>
<accession>A0ABR1G8Z7</accession>
<organism evidence="3 4">
    <name type="scientific">Aureococcus anophagefferens</name>
    <name type="common">Harmful bloom alga</name>
    <dbReference type="NCBI Taxonomy" id="44056"/>
    <lineage>
        <taxon>Eukaryota</taxon>
        <taxon>Sar</taxon>
        <taxon>Stramenopiles</taxon>
        <taxon>Ochrophyta</taxon>
        <taxon>Pelagophyceae</taxon>
        <taxon>Pelagomonadales</taxon>
        <taxon>Pelagomonadaceae</taxon>
        <taxon>Aureococcus</taxon>
    </lineage>
</organism>
<sequence length="199" mass="21735">MSKIADARAARRDEPDYGIRMPWGLFLGSVVVAAACVAYPELHHLYRTVKCVVPGDRITSFEAQRGDGGCWAAFNVSRRQLGRGARRRRGLPARCGGCGALSARTRWTVHCAEDAACAWYARARARGGGRGRGKGWKAYFQDLVVVGLLGKCQLEAADYIRARARLPGDAEAGPTPPDRVLDELPRRSTRSTTAGRHEI</sequence>
<evidence type="ECO:0000313" key="4">
    <source>
        <dbReference type="Proteomes" id="UP001363151"/>
    </source>
</evidence>
<proteinExistence type="predicted"/>
<gene>
    <name evidence="3" type="ORF">SO694_00004252</name>
</gene>
<keyword evidence="2" id="KW-0472">Membrane</keyword>